<dbReference type="InterPro" id="IPR028098">
    <property type="entry name" value="Glyco_trans_4-like_N"/>
</dbReference>
<dbReference type="SUPFAM" id="SSF53756">
    <property type="entry name" value="UDP-Glycosyltransferase/glycogen phosphorylase"/>
    <property type="match status" value="1"/>
</dbReference>
<protein>
    <submittedName>
        <fullName evidence="4">Glycosyl transferase group 1</fullName>
    </submittedName>
</protein>
<dbReference type="GO" id="GO:0016757">
    <property type="term" value="F:glycosyltransferase activity"/>
    <property type="evidence" value="ECO:0007669"/>
    <property type="project" value="TreeGrafter"/>
</dbReference>
<evidence type="ECO:0000259" key="3">
    <source>
        <dbReference type="Pfam" id="PF13579"/>
    </source>
</evidence>
<sequence length="377" mass="40838">MPRRIPEPGGPPSPMRGQPRGSMTSPVQRVLMTTDAVSGVWTDSLELCRALAARGVRVDLALLGGPLSTAREMEARDVPGLVLHESPRGAEAWEAWLLELEEQRAPDIVHLHVASHGELAWKAPTLVVARACPLSWGEALPGAHSPECSSHDWRETTRGLRAAGCVVAPTSAMLASVERHHGPFRSTRVIPPARRAEAFLPDAKEPFVFSSCRVWDDTKNLAALEAIAPRLSVPVRIAGQAPRTVQAESLGVLSEGALAGWMSRAAVFALPARYEPFGLSVLEAALAGCALVLGDLPSLREVWGDAALFVHPDDVGGLAQALRWLMTHPTERECRAHRARTRALTFSPRRMAEAYLELYAALSVRPLDPWARLLRAG</sequence>
<dbReference type="Proteomes" id="UP000217257">
    <property type="component" value="Chromosome"/>
</dbReference>
<dbReference type="AlphaFoldDB" id="A0A250JJX9"/>
<organism evidence="4 5">
    <name type="scientific">Cystobacter fuscus</name>
    <dbReference type="NCBI Taxonomy" id="43"/>
    <lineage>
        <taxon>Bacteria</taxon>
        <taxon>Pseudomonadati</taxon>
        <taxon>Myxococcota</taxon>
        <taxon>Myxococcia</taxon>
        <taxon>Myxococcales</taxon>
        <taxon>Cystobacterineae</taxon>
        <taxon>Archangiaceae</taxon>
        <taxon>Cystobacter</taxon>
    </lineage>
</organism>
<evidence type="ECO:0000256" key="2">
    <source>
        <dbReference type="SAM" id="MobiDB-lite"/>
    </source>
</evidence>
<keyword evidence="1 4" id="KW-0808">Transferase</keyword>
<proteinExistence type="predicted"/>
<evidence type="ECO:0000313" key="4">
    <source>
        <dbReference type="EMBL" id="ATB43701.1"/>
    </source>
</evidence>
<evidence type="ECO:0000256" key="1">
    <source>
        <dbReference type="ARBA" id="ARBA00022679"/>
    </source>
</evidence>
<dbReference type="Pfam" id="PF13579">
    <property type="entry name" value="Glyco_trans_4_4"/>
    <property type="match status" value="1"/>
</dbReference>
<dbReference type="PANTHER" id="PTHR46401">
    <property type="entry name" value="GLYCOSYLTRANSFERASE WBBK-RELATED"/>
    <property type="match status" value="1"/>
</dbReference>
<feature type="domain" description="Glycosyltransferase subfamily 4-like N-terminal" evidence="3">
    <location>
        <begin position="38"/>
        <end position="192"/>
    </location>
</feature>
<name>A0A250JJX9_9BACT</name>
<feature type="region of interest" description="Disordered" evidence="2">
    <location>
        <begin position="1"/>
        <end position="25"/>
    </location>
</feature>
<dbReference type="KEGG" id="cfus:CYFUS_009181"/>
<dbReference type="EMBL" id="CP022098">
    <property type="protein sequence ID" value="ATB43701.1"/>
    <property type="molecule type" value="Genomic_DNA"/>
</dbReference>
<dbReference type="Gene3D" id="3.40.50.2000">
    <property type="entry name" value="Glycogen Phosphorylase B"/>
    <property type="match status" value="2"/>
</dbReference>
<gene>
    <name evidence="4" type="ORF">CYFUS_009181</name>
</gene>
<evidence type="ECO:0000313" key="5">
    <source>
        <dbReference type="Proteomes" id="UP000217257"/>
    </source>
</evidence>
<accession>A0A250JJX9</accession>
<dbReference type="CDD" id="cd03801">
    <property type="entry name" value="GT4_PimA-like"/>
    <property type="match status" value="1"/>
</dbReference>
<dbReference type="GO" id="GO:0009103">
    <property type="term" value="P:lipopolysaccharide biosynthetic process"/>
    <property type="evidence" value="ECO:0007669"/>
    <property type="project" value="TreeGrafter"/>
</dbReference>
<dbReference type="Pfam" id="PF13692">
    <property type="entry name" value="Glyco_trans_1_4"/>
    <property type="match status" value="1"/>
</dbReference>
<reference evidence="4 5" key="1">
    <citation type="submission" date="2017-06" db="EMBL/GenBank/DDBJ databases">
        <title>Sequencing and comparative analysis of myxobacterial genomes.</title>
        <authorList>
            <person name="Rupp O."/>
            <person name="Goesmann A."/>
            <person name="Sogaard-Andersen L."/>
        </authorList>
    </citation>
    <scope>NUCLEOTIDE SEQUENCE [LARGE SCALE GENOMIC DNA]</scope>
    <source>
        <strain evidence="4 5">DSM 52655</strain>
    </source>
</reference>
<dbReference type="PANTHER" id="PTHR46401:SF2">
    <property type="entry name" value="GLYCOSYLTRANSFERASE WBBK-RELATED"/>
    <property type="match status" value="1"/>
</dbReference>